<evidence type="ECO:0000313" key="6">
    <source>
        <dbReference type="Proteomes" id="UP000245468"/>
    </source>
</evidence>
<dbReference type="GO" id="GO:0003700">
    <property type="term" value="F:DNA-binding transcription factor activity"/>
    <property type="evidence" value="ECO:0007669"/>
    <property type="project" value="InterPro"/>
</dbReference>
<keyword evidence="6" id="KW-1185">Reference proteome</keyword>
<dbReference type="OrthoDB" id="792101at2"/>
<proteinExistence type="predicted"/>
<dbReference type="PRINTS" id="PR00032">
    <property type="entry name" value="HTHARAC"/>
</dbReference>
<dbReference type="Proteomes" id="UP000245468">
    <property type="component" value="Chromosome"/>
</dbReference>
<protein>
    <submittedName>
        <fullName evidence="5">Putative HTH-type transcriptional regulator YbfI</fullName>
    </submittedName>
</protein>
<dbReference type="PROSITE" id="PS00041">
    <property type="entry name" value="HTH_ARAC_FAMILY_1"/>
    <property type="match status" value="1"/>
</dbReference>
<dbReference type="InterPro" id="IPR020449">
    <property type="entry name" value="Tscrpt_reg_AraC-type_HTH"/>
</dbReference>
<dbReference type="PANTHER" id="PTHR43280:SF28">
    <property type="entry name" value="HTH-TYPE TRANSCRIPTIONAL ACTIVATOR RHAS"/>
    <property type="match status" value="1"/>
</dbReference>
<dbReference type="InterPro" id="IPR018060">
    <property type="entry name" value="HTH_AraC"/>
</dbReference>
<dbReference type="SMART" id="SM00342">
    <property type="entry name" value="HTH_ARAC"/>
    <property type="match status" value="1"/>
</dbReference>
<accession>A0A2S2DWS8</accession>
<evidence type="ECO:0000256" key="2">
    <source>
        <dbReference type="ARBA" id="ARBA00023125"/>
    </source>
</evidence>
<gene>
    <name evidence="5" type="ORF">HME7025_01954</name>
</gene>
<dbReference type="SUPFAM" id="SSF46689">
    <property type="entry name" value="Homeodomain-like"/>
    <property type="match status" value="2"/>
</dbReference>
<evidence type="ECO:0000256" key="1">
    <source>
        <dbReference type="ARBA" id="ARBA00023015"/>
    </source>
</evidence>
<organism evidence="5 6">
    <name type="scientific">Aquirufa nivalisilvae</name>
    <dbReference type="NCBI Taxonomy" id="2516557"/>
    <lineage>
        <taxon>Bacteria</taxon>
        <taxon>Pseudomonadati</taxon>
        <taxon>Bacteroidota</taxon>
        <taxon>Cytophagia</taxon>
        <taxon>Cytophagales</taxon>
        <taxon>Flectobacillaceae</taxon>
        <taxon>Aquirufa</taxon>
    </lineage>
</organism>
<evidence type="ECO:0000259" key="4">
    <source>
        <dbReference type="PROSITE" id="PS01124"/>
    </source>
</evidence>
<dbReference type="PROSITE" id="PS01124">
    <property type="entry name" value="HTH_ARAC_FAMILY_2"/>
    <property type="match status" value="1"/>
</dbReference>
<keyword evidence="3" id="KW-0804">Transcription</keyword>
<keyword evidence="2" id="KW-0238">DNA-binding</keyword>
<evidence type="ECO:0000313" key="5">
    <source>
        <dbReference type="EMBL" id="AWL09803.1"/>
    </source>
</evidence>
<dbReference type="AlphaFoldDB" id="A0A2S2DWS8"/>
<evidence type="ECO:0000256" key="3">
    <source>
        <dbReference type="ARBA" id="ARBA00023163"/>
    </source>
</evidence>
<feature type="domain" description="HTH araC/xylS-type" evidence="4">
    <location>
        <begin position="181"/>
        <end position="278"/>
    </location>
</feature>
<sequence>MKIQFEAIQIKEESSFRILQTPHLQDFYLWHSHPEYELLYIEAEAGPRRVGDHVSQYQQRDLVFIGPHIPHLNFDYGLKVPYRKIVVQMKEDFLGRTWSEVPELHAIKELFERAKTGIVFEGARKEEIGQRLMALPDRSHFDQFMEILSIFQVLAKEMKSIYLNEMATWENPSVRDQQRWQIVKEWVENHFMEAITLQEIAEKCHLSREAFCRYFKSKTQLTFSNYVNQYRITQAKKMLMQDVSIGDIAFACGFESLSYFTKIFTRTIGESPNQYRKRILK</sequence>
<dbReference type="InterPro" id="IPR009057">
    <property type="entry name" value="Homeodomain-like_sf"/>
</dbReference>
<dbReference type="RefSeq" id="WP_109323461.1">
    <property type="nucleotide sequence ID" value="NZ_CP029346.1"/>
</dbReference>
<keyword evidence="1" id="KW-0805">Transcription regulation</keyword>
<dbReference type="PANTHER" id="PTHR43280">
    <property type="entry name" value="ARAC-FAMILY TRANSCRIPTIONAL REGULATOR"/>
    <property type="match status" value="1"/>
</dbReference>
<reference evidence="6" key="1">
    <citation type="submission" date="2018-05" db="EMBL/GenBank/DDBJ databases">
        <title>Pseudarcicella sp. HME7025 Genome sequencing and assembly.</title>
        <authorList>
            <person name="Kim H."/>
            <person name="Kang H."/>
            <person name="Joh K."/>
        </authorList>
    </citation>
    <scope>NUCLEOTIDE SEQUENCE [LARGE SCALE GENOMIC DNA]</scope>
    <source>
        <strain evidence="6">HME7025</strain>
    </source>
</reference>
<dbReference type="Gene3D" id="1.10.10.60">
    <property type="entry name" value="Homeodomain-like"/>
    <property type="match status" value="2"/>
</dbReference>
<dbReference type="KEGG" id="psez:HME7025_01954"/>
<dbReference type="Pfam" id="PF12833">
    <property type="entry name" value="HTH_18"/>
    <property type="match status" value="1"/>
</dbReference>
<name>A0A2S2DWS8_9BACT</name>
<dbReference type="GO" id="GO:0043565">
    <property type="term" value="F:sequence-specific DNA binding"/>
    <property type="evidence" value="ECO:0007669"/>
    <property type="project" value="InterPro"/>
</dbReference>
<dbReference type="InterPro" id="IPR018062">
    <property type="entry name" value="HTH_AraC-typ_CS"/>
</dbReference>
<dbReference type="EMBL" id="CP029346">
    <property type="protein sequence ID" value="AWL09803.1"/>
    <property type="molecule type" value="Genomic_DNA"/>
</dbReference>